<organism evidence="8 9">
    <name type="scientific">Marinobacter persicus</name>
    <dbReference type="NCBI Taxonomy" id="930118"/>
    <lineage>
        <taxon>Bacteria</taxon>
        <taxon>Pseudomonadati</taxon>
        <taxon>Pseudomonadota</taxon>
        <taxon>Gammaproteobacteria</taxon>
        <taxon>Pseudomonadales</taxon>
        <taxon>Marinobacteraceae</taxon>
        <taxon>Marinobacter</taxon>
    </lineage>
</organism>
<evidence type="ECO:0000313" key="9">
    <source>
        <dbReference type="Proteomes" id="UP000239446"/>
    </source>
</evidence>
<dbReference type="RefSeq" id="WP_104416960.1">
    <property type="nucleotide sequence ID" value="NZ_PTIT01000009.1"/>
</dbReference>
<evidence type="ECO:0000256" key="1">
    <source>
        <dbReference type="ARBA" id="ARBA00004141"/>
    </source>
</evidence>
<feature type="transmembrane region" description="Helical" evidence="5">
    <location>
        <begin position="90"/>
        <end position="109"/>
    </location>
</feature>
<feature type="transmembrane region" description="Helical" evidence="5">
    <location>
        <begin position="344"/>
        <end position="361"/>
    </location>
</feature>
<dbReference type="Pfam" id="PF04932">
    <property type="entry name" value="Wzy_C"/>
    <property type="match status" value="1"/>
</dbReference>
<evidence type="ECO:0000256" key="5">
    <source>
        <dbReference type="SAM" id="Phobius"/>
    </source>
</evidence>
<evidence type="ECO:0000256" key="2">
    <source>
        <dbReference type="ARBA" id="ARBA00022692"/>
    </source>
</evidence>
<feature type="transmembrane region" description="Helical" evidence="5">
    <location>
        <begin position="204"/>
        <end position="221"/>
    </location>
</feature>
<feature type="transmembrane region" description="Helical" evidence="5">
    <location>
        <begin position="152"/>
        <end position="169"/>
    </location>
</feature>
<dbReference type="Proteomes" id="UP000239446">
    <property type="component" value="Unassembled WGS sequence"/>
</dbReference>
<name>A0A2S6G3Y7_9GAMM</name>
<accession>A0A2S6G3Y7</accession>
<evidence type="ECO:0000313" key="10">
    <source>
        <dbReference type="Proteomes" id="UP000239648"/>
    </source>
</evidence>
<evidence type="ECO:0000313" key="7">
    <source>
        <dbReference type="EMBL" id="PPK51783.1"/>
    </source>
</evidence>
<feature type="transmembrane region" description="Helical" evidence="5">
    <location>
        <begin position="181"/>
        <end position="198"/>
    </location>
</feature>
<dbReference type="GO" id="GO:0016874">
    <property type="term" value="F:ligase activity"/>
    <property type="evidence" value="ECO:0007669"/>
    <property type="project" value="UniProtKB-KW"/>
</dbReference>
<feature type="transmembrane region" description="Helical" evidence="5">
    <location>
        <begin position="121"/>
        <end position="140"/>
    </location>
</feature>
<comment type="caution">
    <text evidence="8">The sequence shown here is derived from an EMBL/GenBank/DDBJ whole genome shotgun (WGS) entry which is preliminary data.</text>
</comment>
<keyword evidence="2 5" id="KW-0812">Transmembrane</keyword>
<dbReference type="AlphaFoldDB" id="A0A2S6G3Y7"/>
<evidence type="ECO:0000259" key="6">
    <source>
        <dbReference type="Pfam" id="PF04932"/>
    </source>
</evidence>
<feature type="transmembrane region" description="Helical" evidence="5">
    <location>
        <begin position="309"/>
        <end position="332"/>
    </location>
</feature>
<dbReference type="InterPro" id="IPR007016">
    <property type="entry name" value="O-antigen_ligase-rel_domated"/>
</dbReference>
<sequence>MAAVTVKRLEGGLPWILWFFLGMAVLQPSDDLFRFVYFAGILPLTLYLYWYNRGHAQPLLRSLIPGVALLLFLFMSVTWSSHVSESAGRYFRWFLETVIFFAAVAWCGYQVRRENLAFGRYLHLIVLAAAIASLGLYIYQGNYPRRLEGIGLLGHPVMGSSVLVSLWALGTLDTKMHANRWLWLLMSAGIAVMAFVFLSQSRGPLLALFGFISCLIVLLLLKRRVTRYWGIALLALLAAGAAAVTETQLLASMIDRGDSYRLEIWTAIIGQWRGFWLTGVGIATPFPASEAGQAARGVTGITIAHPHNILISMWLFVGIPGVLLFSGFVLHVLKRVWYGLVSPWRGLGVAILLVTLALCFTDTYRLISSPRPMWVIFWLPFGFLLGWSVALPARPELDRDSGAAEREQG</sequence>
<evidence type="ECO:0000256" key="3">
    <source>
        <dbReference type="ARBA" id="ARBA00022989"/>
    </source>
</evidence>
<protein>
    <submittedName>
        <fullName evidence="8">O-antigen ligase</fullName>
    </submittedName>
</protein>
<dbReference type="EMBL" id="PTIU01000024">
    <property type="protein sequence ID" value="PPK53806.1"/>
    <property type="molecule type" value="Genomic_DNA"/>
</dbReference>
<gene>
    <name evidence="8" type="ORF">B0H24_102434</name>
    <name evidence="7" type="ORF">BY455_10934</name>
</gene>
<comment type="subcellular location">
    <subcellularLocation>
        <location evidence="1">Membrane</location>
        <topology evidence="1">Multi-pass membrane protein</topology>
    </subcellularLocation>
</comment>
<dbReference type="OrthoDB" id="6364026at2"/>
<reference evidence="7 10" key="1">
    <citation type="submission" date="2018-02" db="EMBL/GenBank/DDBJ databases">
        <title>Deep subsurface shale carbon reservoir microbial communities from Ohio and West Virginia, USA.</title>
        <authorList>
            <person name="Wrighton K."/>
        </authorList>
    </citation>
    <scope>NUCLEOTIDE SEQUENCE [LARGE SCALE GENOMIC DNA]</scope>
    <source>
        <strain evidence="7 10">UTICA-S1B6</strain>
    </source>
</reference>
<dbReference type="GO" id="GO:0016020">
    <property type="term" value="C:membrane"/>
    <property type="evidence" value="ECO:0007669"/>
    <property type="project" value="UniProtKB-SubCell"/>
</dbReference>
<feature type="transmembrane region" description="Helical" evidence="5">
    <location>
        <begin position="228"/>
        <end position="244"/>
    </location>
</feature>
<feature type="transmembrane region" description="Helical" evidence="5">
    <location>
        <begin position="373"/>
        <end position="391"/>
    </location>
</feature>
<feature type="transmembrane region" description="Helical" evidence="5">
    <location>
        <begin position="12"/>
        <end position="29"/>
    </location>
</feature>
<evidence type="ECO:0000313" key="8">
    <source>
        <dbReference type="EMBL" id="PPK53806.1"/>
    </source>
</evidence>
<proteinExistence type="predicted"/>
<keyword evidence="3 5" id="KW-1133">Transmembrane helix</keyword>
<feature type="transmembrane region" description="Helical" evidence="5">
    <location>
        <begin position="35"/>
        <end position="51"/>
    </location>
</feature>
<dbReference type="EMBL" id="PTIT01000009">
    <property type="protein sequence ID" value="PPK51783.1"/>
    <property type="molecule type" value="Genomic_DNA"/>
</dbReference>
<evidence type="ECO:0000256" key="4">
    <source>
        <dbReference type="ARBA" id="ARBA00023136"/>
    </source>
</evidence>
<keyword evidence="8" id="KW-0436">Ligase</keyword>
<dbReference type="InterPro" id="IPR051533">
    <property type="entry name" value="WaaL-like"/>
</dbReference>
<feature type="transmembrane region" description="Helical" evidence="5">
    <location>
        <begin position="63"/>
        <end position="84"/>
    </location>
</feature>
<keyword evidence="4 5" id="KW-0472">Membrane</keyword>
<dbReference type="PANTHER" id="PTHR37422:SF17">
    <property type="entry name" value="O-ANTIGEN LIGASE"/>
    <property type="match status" value="1"/>
</dbReference>
<dbReference type="Proteomes" id="UP000239648">
    <property type="component" value="Unassembled WGS sequence"/>
</dbReference>
<feature type="domain" description="O-antigen ligase-related" evidence="6">
    <location>
        <begin position="191"/>
        <end position="325"/>
    </location>
</feature>
<reference evidence="8 9" key="2">
    <citation type="submission" date="2018-02" db="EMBL/GenBank/DDBJ databases">
        <title>Subsurface microbial communities from deep shales in Ohio and West Virginia, USA.</title>
        <authorList>
            <person name="Wrighton K."/>
        </authorList>
    </citation>
    <scope>NUCLEOTIDE SEQUENCE [LARGE SCALE GENOMIC DNA]</scope>
    <source>
        <strain evidence="8 9">UTICA-S1B9</strain>
    </source>
</reference>
<dbReference type="PANTHER" id="PTHR37422">
    <property type="entry name" value="TEICHURONIC ACID BIOSYNTHESIS PROTEIN TUAE"/>
    <property type="match status" value="1"/>
</dbReference>
<keyword evidence="10" id="KW-1185">Reference proteome</keyword>